<feature type="domain" description="CheB-type methylesterase" evidence="6">
    <location>
        <begin position="1"/>
        <end position="181"/>
    </location>
</feature>
<name>A0ABT5EBM0_9BACT</name>
<dbReference type="PROSITE" id="PS50122">
    <property type="entry name" value="CHEB"/>
    <property type="match status" value="1"/>
</dbReference>
<feature type="region of interest" description="Disordered" evidence="5">
    <location>
        <begin position="312"/>
        <end position="335"/>
    </location>
</feature>
<feature type="active site" evidence="4">
    <location>
        <position position="4"/>
    </location>
</feature>
<sequence length="335" mass="35452">MGASAGGLTALFDIVRGLPRDFPAAVFVAMHMSPDNPGVLSDLLRRVSRLPTGLAQDRQAIERGRIYVARPDHHLLIKRAYVRVTRGPKENGFRPAVDPLFRSAAAAYGARVIGVVLSGGLDDGTEGLLRITEAGGLAIAQDPAEATIPSMPLSAIQNVEVHGVLPAAAIPELLLRLVQERVADPLGLGPAPSDDEAERGTVLQEGEPAGTRSPYTCPECGGALWEAPGADKLLRFRCHVGHGFTAEALLSGQSAKLEGALWGALRALEENAALYRQQAERSGKAGYAGLAQQYEKSALEIEDYADTLRPLVHRNSPRLTPPAPTAPPPDAAAEK</sequence>
<dbReference type="RefSeq" id="WP_272091333.1">
    <property type="nucleotide sequence ID" value="NZ_JAQNDL010000004.1"/>
</dbReference>
<dbReference type="Proteomes" id="UP001221686">
    <property type="component" value="Unassembled WGS sequence"/>
</dbReference>
<evidence type="ECO:0000256" key="1">
    <source>
        <dbReference type="ARBA" id="ARBA00022801"/>
    </source>
</evidence>
<proteinExistence type="predicted"/>
<organism evidence="7 8">
    <name type="scientific">Nannocystis bainbridge</name>
    <dbReference type="NCBI Taxonomy" id="2995303"/>
    <lineage>
        <taxon>Bacteria</taxon>
        <taxon>Pseudomonadati</taxon>
        <taxon>Myxococcota</taxon>
        <taxon>Polyangia</taxon>
        <taxon>Nannocystales</taxon>
        <taxon>Nannocystaceae</taxon>
        <taxon>Nannocystis</taxon>
    </lineage>
</organism>
<reference evidence="7 8" key="1">
    <citation type="submission" date="2022-11" db="EMBL/GenBank/DDBJ databases">
        <title>Minimal conservation of predation-associated metabolite biosynthetic gene clusters underscores biosynthetic potential of Myxococcota including descriptions for ten novel species: Archangium lansinium sp. nov., Myxococcus landrumus sp. nov., Nannocystis bai.</title>
        <authorList>
            <person name="Ahearne A."/>
            <person name="Stevens C."/>
            <person name="Dowd S."/>
        </authorList>
    </citation>
    <scope>NUCLEOTIDE SEQUENCE [LARGE SCALE GENOMIC DNA]</scope>
    <source>
        <strain evidence="7 8">BB15-2</strain>
    </source>
</reference>
<keyword evidence="4" id="KW-0145">Chemotaxis</keyword>
<evidence type="ECO:0000256" key="2">
    <source>
        <dbReference type="ARBA" id="ARBA00039140"/>
    </source>
</evidence>
<feature type="active site" evidence="4">
    <location>
        <position position="31"/>
    </location>
</feature>
<keyword evidence="8" id="KW-1185">Reference proteome</keyword>
<dbReference type="Pfam" id="PF01339">
    <property type="entry name" value="CheB_methylest"/>
    <property type="match status" value="1"/>
</dbReference>
<dbReference type="CDD" id="cd16433">
    <property type="entry name" value="CheB"/>
    <property type="match status" value="1"/>
</dbReference>
<accession>A0ABT5EBM0</accession>
<evidence type="ECO:0000256" key="3">
    <source>
        <dbReference type="ARBA" id="ARBA00048267"/>
    </source>
</evidence>
<dbReference type="EC" id="3.1.1.61" evidence="2"/>
<dbReference type="InterPro" id="IPR000673">
    <property type="entry name" value="Sig_transdc_resp-reg_Me-estase"/>
</dbReference>
<dbReference type="PANTHER" id="PTHR42872">
    <property type="entry name" value="PROTEIN-GLUTAMATE METHYLESTERASE/PROTEIN-GLUTAMINE GLUTAMINASE"/>
    <property type="match status" value="1"/>
</dbReference>
<evidence type="ECO:0000259" key="6">
    <source>
        <dbReference type="PROSITE" id="PS50122"/>
    </source>
</evidence>
<dbReference type="InterPro" id="IPR011247">
    <property type="entry name" value="Chemotax_prot-Glu_Me-esterase"/>
</dbReference>
<protein>
    <recommendedName>
        <fullName evidence="2">protein-glutamate methylesterase</fullName>
        <ecNumber evidence="2">3.1.1.61</ecNumber>
    </recommendedName>
</protein>
<comment type="catalytic activity">
    <reaction evidence="3">
        <text>[protein]-L-glutamate 5-O-methyl ester + H2O = L-glutamyl-[protein] + methanol + H(+)</text>
        <dbReference type="Rhea" id="RHEA:23236"/>
        <dbReference type="Rhea" id="RHEA-COMP:10208"/>
        <dbReference type="Rhea" id="RHEA-COMP:10311"/>
        <dbReference type="ChEBI" id="CHEBI:15377"/>
        <dbReference type="ChEBI" id="CHEBI:15378"/>
        <dbReference type="ChEBI" id="CHEBI:17790"/>
        <dbReference type="ChEBI" id="CHEBI:29973"/>
        <dbReference type="ChEBI" id="CHEBI:82795"/>
        <dbReference type="EC" id="3.1.1.61"/>
    </reaction>
</comment>
<dbReference type="Gene3D" id="3.40.50.180">
    <property type="entry name" value="Methylesterase CheB, C-terminal domain"/>
    <property type="match status" value="1"/>
</dbReference>
<keyword evidence="1 4" id="KW-0378">Hydrolase</keyword>
<feature type="active site" evidence="4">
    <location>
        <position position="123"/>
    </location>
</feature>
<dbReference type="SUPFAM" id="SSF52738">
    <property type="entry name" value="Methylesterase CheB, C-terminal domain"/>
    <property type="match status" value="1"/>
</dbReference>
<evidence type="ECO:0000256" key="4">
    <source>
        <dbReference type="PROSITE-ProRule" id="PRU00050"/>
    </source>
</evidence>
<dbReference type="PIRSF" id="PIRSF036461">
    <property type="entry name" value="Chmtx_methlestr"/>
    <property type="match status" value="1"/>
</dbReference>
<evidence type="ECO:0000313" key="7">
    <source>
        <dbReference type="EMBL" id="MDC0722795.1"/>
    </source>
</evidence>
<dbReference type="InterPro" id="IPR035909">
    <property type="entry name" value="CheB_C"/>
</dbReference>
<comment type="caution">
    <text evidence="7">The sequence shown here is derived from an EMBL/GenBank/DDBJ whole genome shotgun (WGS) entry which is preliminary data.</text>
</comment>
<feature type="compositionally biased region" description="Pro residues" evidence="5">
    <location>
        <begin position="319"/>
        <end position="335"/>
    </location>
</feature>
<gene>
    <name evidence="7" type="ORF">POL25_38250</name>
</gene>
<evidence type="ECO:0000256" key="5">
    <source>
        <dbReference type="SAM" id="MobiDB-lite"/>
    </source>
</evidence>
<dbReference type="EMBL" id="JAQNDL010000004">
    <property type="protein sequence ID" value="MDC0722795.1"/>
    <property type="molecule type" value="Genomic_DNA"/>
</dbReference>
<evidence type="ECO:0000313" key="8">
    <source>
        <dbReference type="Proteomes" id="UP001221686"/>
    </source>
</evidence>
<dbReference type="PANTHER" id="PTHR42872:SF6">
    <property type="entry name" value="PROTEIN-GLUTAMATE METHYLESTERASE_PROTEIN-GLUTAMINE GLUTAMINASE"/>
    <property type="match status" value="1"/>
</dbReference>